<name>A0A6G0U087_APHGL</name>
<protein>
    <submittedName>
        <fullName evidence="1">Uncharacterized protein</fullName>
    </submittedName>
</protein>
<gene>
    <name evidence="1" type="ORF">AGLY_002439</name>
</gene>
<evidence type="ECO:0000313" key="2">
    <source>
        <dbReference type="Proteomes" id="UP000475862"/>
    </source>
</evidence>
<organism evidence="1 2">
    <name type="scientific">Aphis glycines</name>
    <name type="common">Soybean aphid</name>
    <dbReference type="NCBI Taxonomy" id="307491"/>
    <lineage>
        <taxon>Eukaryota</taxon>
        <taxon>Metazoa</taxon>
        <taxon>Ecdysozoa</taxon>
        <taxon>Arthropoda</taxon>
        <taxon>Hexapoda</taxon>
        <taxon>Insecta</taxon>
        <taxon>Pterygota</taxon>
        <taxon>Neoptera</taxon>
        <taxon>Paraneoptera</taxon>
        <taxon>Hemiptera</taxon>
        <taxon>Sternorrhyncha</taxon>
        <taxon>Aphidomorpha</taxon>
        <taxon>Aphidoidea</taxon>
        <taxon>Aphididae</taxon>
        <taxon>Aphidini</taxon>
        <taxon>Aphis</taxon>
        <taxon>Aphis</taxon>
    </lineage>
</organism>
<evidence type="ECO:0000313" key="1">
    <source>
        <dbReference type="EMBL" id="KAE9542528.1"/>
    </source>
</evidence>
<dbReference type="EMBL" id="VYZN01000009">
    <property type="protein sequence ID" value="KAE9542528.1"/>
    <property type="molecule type" value="Genomic_DNA"/>
</dbReference>
<dbReference type="Proteomes" id="UP000475862">
    <property type="component" value="Unassembled WGS sequence"/>
</dbReference>
<comment type="caution">
    <text evidence="1">The sequence shown here is derived from an EMBL/GenBank/DDBJ whole genome shotgun (WGS) entry which is preliminary data.</text>
</comment>
<accession>A0A6G0U087</accession>
<dbReference type="AlphaFoldDB" id="A0A6G0U087"/>
<proteinExistence type="predicted"/>
<sequence length="306" mass="34405">MYDLYKHKIIINKLRVNYNVVVNSISTPKNYGKLNTKMLAKLQQCFVVCYIKQTKMKSTISNNNLDWLNGQLCIENIILSEVFATAFCLLGVLRSGTDLPFGATAIVIMGCNNLDLTNLPVLIHITLAEITRSVMKVLIVYSHKCGINHTFNIINYVVKIISSRPLFVKESAVHDWLFFNKALNESTSLFKIVGFILVFNSSLLSDELQKIDVEFSSINSSRNSYPNILACSSLLTKYFIKPFITKLEGVSPGCTLALITITYKLSLSSGNNPNKRHSLSSEIPLKELIVNKSTERFSKDFTIVSR</sequence>
<keyword evidence="2" id="KW-1185">Reference proteome</keyword>
<reference evidence="1 2" key="1">
    <citation type="submission" date="2019-08" db="EMBL/GenBank/DDBJ databases">
        <title>The genome of the soybean aphid Biotype 1, its phylome, world population structure and adaptation to the North American continent.</title>
        <authorList>
            <person name="Giordano R."/>
            <person name="Donthu R.K."/>
            <person name="Hernandez A.G."/>
            <person name="Wright C.L."/>
            <person name="Zimin A.V."/>
        </authorList>
    </citation>
    <scope>NUCLEOTIDE SEQUENCE [LARGE SCALE GENOMIC DNA]</scope>
    <source>
        <tissue evidence="1">Whole aphids</tissue>
    </source>
</reference>
<dbReference type="OrthoDB" id="10253041at2759"/>